<keyword evidence="2" id="KW-0472">Membrane</keyword>
<organism evidence="5 6">
    <name type="scientific">Sphingomonas carotinifaciens</name>
    <dbReference type="NCBI Taxonomy" id="1166323"/>
    <lineage>
        <taxon>Bacteria</taxon>
        <taxon>Pseudomonadati</taxon>
        <taxon>Pseudomonadota</taxon>
        <taxon>Alphaproteobacteria</taxon>
        <taxon>Sphingomonadales</taxon>
        <taxon>Sphingomonadaceae</taxon>
        <taxon>Sphingomonas</taxon>
    </lineage>
</organism>
<evidence type="ECO:0000256" key="2">
    <source>
        <dbReference type="SAM" id="Phobius"/>
    </source>
</evidence>
<sequence>MDVRWMCSWRRWPCSRPMPAAPSDWRHRWRALRGAASPTRSSASIAAPPEAGAAFARHCGHRRRPSRRCRDGDGSGAFVRRRSGVMRKTMMMAGAMTAAALLVGCAAQPLPVESAAAMPSAYTLGAGDKLRITTFGFEEFSGEFMVAADDSLAMPMLGTVPVRDVTPDQLSRKLEAALGAKGLVRQPRVSTEVTKYRPYYISGEVNRPGKYDFASGLTVMQAVADAGSFTYRAKKKMVFIKRAGAPAEVAVPVTASAPVLPGDTIRVVERYF</sequence>
<evidence type="ECO:0000259" key="3">
    <source>
        <dbReference type="Pfam" id="PF02563"/>
    </source>
</evidence>
<keyword evidence="2" id="KW-1133">Transmembrane helix</keyword>
<keyword evidence="2" id="KW-0812">Transmembrane</keyword>
<dbReference type="Pfam" id="PF10531">
    <property type="entry name" value="SLBB"/>
    <property type="match status" value="1"/>
</dbReference>
<accession>A0A6N8LV84</accession>
<evidence type="ECO:0000259" key="4">
    <source>
        <dbReference type="Pfam" id="PF10531"/>
    </source>
</evidence>
<protein>
    <submittedName>
        <fullName evidence="5">Polysaccharide export protein</fullName>
    </submittedName>
</protein>
<reference evidence="5 6" key="1">
    <citation type="submission" date="2019-12" db="EMBL/GenBank/DDBJ databases">
        <authorList>
            <person name="Zheng J."/>
        </authorList>
    </citation>
    <scope>NUCLEOTIDE SEQUENCE [LARGE SCALE GENOMIC DNA]</scope>
    <source>
        <strain evidence="5 6">DSM 27347</strain>
    </source>
</reference>
<dbReference type="InterPro" id="IPR019554">
    <property type="entry name" value="Soluble_ligand-bd"/>
</dbReference>
<dbReference type="Gene3D" id="3.10.560.10">
    <property type="entry name" value="Outer membrane lipoprotein wza domain like"/>
    <property type="match status" value="1"/>
</dbReference>
<proteinExistence type="predicted"/>
<dbReference type="Proteomes" id="UP000436801">
    <property type="component" value="Unassembled WGS sequence"/>
</dbReference>
<dbReference type="InterPro" id="IPR003715">
    <property type="entry name" value="Poly_export_N"/>
</dbReference>
<name>A0A6N8LV84_9SPHN</name>
<evidence type="ECO:0000313" key="6">
    <source>
        <dbReference type="Proteomes" id="UP000436801"/>
    </source>
</evidence>
<evidence type="ECO:0000313" key="5">
    <source>
        <dbReference type="EMBL" id="MWC44843.1"/>
    </source>
</evidence>
<dbReference type="InterPro" id="IPR049712">
    <property type="entry name" value="Poly_export"/>
</dbReference>
<gene>
    <name evidence="5" type="ORF">GQR91_14560</name>
</gene>
<keyword evidence="1" id="KW-0732">Signal</keyword>
<dbReference type="EMBL" id="WSUT01000005">
    <property type="protein sequence ID" value="MWC44843.1"/>
    <property type="molecule type" value="Genomic_DNA"/>
</dbReference>
<feature type="domain" description="Polysaccharide export protein N-terminal" evidence="3">
    <location>
        <begin position="118"/>
        <end position="193"/>
    </location>
</feature>
<dbReference type="GO" id="GO:0015159">
    <property type="term" value="F:polysaccharide transmembrane transporter activity"/>
    <property type="evidence" value="ECO:0007669"/>
    <property type="project" value="InterPro"/>
</dbReference>
<dbReference type="PANTHER" id="PTHR33619">
    <property type="entry name" value="POLYSACCHARIDE EXPORT PROTEIN GFCE-RELATED"/>
    <property type="match status" value="1"/>
</dbReference>
<dbReference type="AlphaFoldDB" id="A0A6N8LV84"/>
<comment type="caution">
    <text evidence="5">The sequence shown here is derived from an EMBL/GenBank/DDBJ whole genome shotgun (WGS) entry which is preliminary data.</text>
</comment>
<dbReference type="Pfam" id="PF02563">
    <property type="entry name" value="Poly_export"/>
    <property type="match status" value="1"/>
</dbReference>
<feature type="domain" description="Soluble ligand binding" evidence="4">
    <location>
        <begin position="199"/>
        <end position="243"/>
    </location>
</feature>
<dbReference type="PANTHER" id="PTHR33619:SF3">
    <property type="entry name" value="POLYSACCHARIDE EXPORT PROTEIN GFCE-RELATED"/>
    <property type="match status" value="1"/>
</dbReference>
<evidence type="ECO:0000256" key="1">
    <source>
        <dbReference type="ARBA" id="ARBA00022729"/>
    </source>
</evidence>
<feature type="transmembrane region" description="Helical" evidence="2">
    <location>
        <begin position="90"/>
        <end position="110"/>
    </location>
</feature>